<name>A0ABV0V6W7_9TELE</name>
<reference evidence="1 2" key="1">
    <citation type="submission" date="2021-06" db="EMBL/GenBank/DDBJ databases">
        <authorList>
            <person name="Palmer J.M."/>
        </authorList>
    </citation>
    <scope>NUCLEOTIDE SEQUENCE [LARGE SCALE GENOMIC DNA]</scope>
    <source>
        <strain evidence="2">if_2019</strain>
        <tissue evidence="1">Muscle</tissue>
    </source>
</reference>
<keyword evidence="2" id="KW-1185">Reference proteome</keyword>
<organism evidence="1 2">
    <name type="scientific">Ilyodon furcidens</name>
    <name type="common">goldbreast splitfin</name>
    <dbReference type="NCBI Taxonomy" id="33524"/>
    <lineage>
        <taxon>Eukaryota</taxon>
        <taxon>Metazoa</taxon>
        <taxon>Chordata</taxon>
        <taxon>Craniata</taxon>
        <taxon>Vertebrata</taxon>
        <taxon>Euteleostomi</taxon>
        <taxon>Actinopterygii</taxon>
        <taxon>Neopterygii</taxon>
        <taxon>Teleostei</taxon>
        <taxon>Neoteleostei</taxon>
        <taxon>Acanthomorphata</taxon>
        <taxon>Ovalentaria</taxon>
        <taxon>Atherinomorphae</taxon>
        <taxon>Cyprinodontiformes</taxon>
        <taxon>Goodeidae</taxon>
        <taxon>Ilyodon</taxon>
    </lineage>
</organism>
<protein>
    <submittedName>
        <fullName evidence="1">Uncharacterized protein</fullName>
    </submittedName>
</protein>
<accession>A0ABV0V6W7</accession>
<evidence type="ECO:0000313" key="2">
    <source>
        <dbReference type="Proteomes" id="UP001482620"/>
    </source>
</evidence>
<comment type="caution">
    <text evidence="1">The sequence shown here is derived from an EMBL/GenBank/DDBJ whole genome shotgun (WGS) entry which is preliminary data.</text>
</comment>
<dbReference type="Proteomes" id="UP001482620">
    <property type="component" value="Unassembled WGS sequence"/>
</dbReference>
<proteinExistence type="predicted"/>
<evidence type="ECO:0000313" key="1">
    <source>
        <dbReference type="EMBL" id="MEQ2253097.1"/>
    </source>
</evidence>
<dbReference type="EMBL" id="JAHRIQ010096623">
    <property type="protein sequence ID" value="MEQ2253097.1"/>
    <property type="molecule type" value="Genomic_DNA"/>
</dbReference>
<sequence length="124" mass="14583">MSHKFINENTLGRKYNKYIDLLYLQGVYCFCPELHDAFPHIHHCNMYITAKRPAWRRYLACFYILITMHSVSGQQKHLPAGWTLTALHTFAFHVGTRLVKFTETSRVIMMVDRRHNTVQNVASL</sequence>
<gene>
    <name evidence="1" type="ORF">ILYODFUR_028625</name>
</gene>